<dbReference type="GO" id="GO:0015031">
    <property type="term" value="P:protein transport"/>
    <property type="evidence" value="ECO:0007669"/>
    <property type="project" value="UniProtKB-UniRule"/>
</dbReference>
<dbReference type="AlphaFoldDB" id="A0A1V0BG92"/>
<protein>
    <recommendedName>
        <fullName evidence="10">Protein TonB</fullName>
    </recommendedName>
</protein>
<dbReference type="Gene3D" id="3.30.1150.10">
    <property type="match status" value="1"/>
</dbReference>
<evidence type="ECO:0000256" key="10">
    <source>
        <dbReference type="RuleBase" id="RU362123"/>
    </source>
</evidence>
<accession>A0A1V0BG92</accession>
<dbReference type="GO" id="GO:0015891">
    <property type="term" value="P:siderophore transport"/>
    <property type="evidence" value="ECO:0007669"/>
    <property type="project" value="InterPro"/>
</dbReference>
<dbReference type="GO" id="GO:0030288">
    <property type="term" value="C:outer membrane-bounded periplasmic space"/>
    <property type="evidence" value="ECO:0007669"/>
    <property type="project" value="InterPro"/>
</dbReference>
<dbReference type="PROSITE" id="PS52015">
    <property type="entry name" value="TONB_CTD"/>
    <property type="match status" value="1"/>
</dbReference>
<keyword evidence="6" id="KW-0812">Transmembrane</keyword>
<dbReference type="InterPro" id="IPR051045">
    <property type="entry name" value="TonB-dependent_transducer"/>
</dbReference>
<evidence type="ECO:0000313" key="14">
    <source>
        <dbReference type="Proteomes" id="UP000242792"/>
    </source>
</evidence>
<dbReference type="SUPFAM" id="SSF74653">
    <property type="entry name" value="TolA/TonB C-terminal domain"/>
    <property type="match status" value="1"/>
</dbReference>
<dbReference type="GO" id="GO:0098797">
    <property type="term" value="C:plasma membrane protein complex"/>
    <property type="evidence" value="ECO:0007669"/>
    <property type="project" value="TreeGrafter"/>
</dbReference>
<evidence type="ECO:0000259" key="12">
    <source>
        <dbReference type="PROSITE" id="PS52015"/>
    </source>
</evidence>
<dbReference type="InterPro" id="IPR003538">
    <property type="entry name" value="TonB"/>
</dbReference>
<keyword evidence="4 10" id="KW-1003">Cell membrane</keyword>
<dbReference type="PANTHER" id="PTHR33446">
    <property type="entry name" value="PROTEIN TONB-RELATED"/>
    <property type="match status" value="1"/>
</dbReference>
<comment type="subcellular location">
    <subcellularLocation>
        <location evidence="1 10">Cell inner membrane</location>
        <topology evidence="1 10">Single-pass membrane protein</topology>
        <orientation evidence="1 10">Periplasmic side</orientation>
    </subcellularLocation>
</comment>
<evidence type="ECO:0000256" key="3">
    <source>
        <dbReference type="ARBA" id="ARBA00022448"/>
    </source>
</evidence>
<comment type="similarity">
    <text evidence="2 10">Belongs to the TonB family.</text>
</comment>
<evidence type="ECO:0000256" key="2">
    <source>
        <dbReference type="ARBA" id="ARBA00006555"/>
    </source>
</evidence>
<keyword evidence="8" id="KW-1133">Transmembrane helix</keyword>
<name>A0A1V0BG92_9BURK</name>
<keyword evidence="10" id="KW-0735">Signal-anchor</keyword>
<feature type="compositionally biased region" description="Pro residues" evidence="11">
    <location>
        <begin position="58"/>
        <end position="104"/>
    </location>
</feature>
<evidence type="ECO:0000256" key="6">
    <source>
        <dbReference type="ARBA" id="ARBA00022692"/>
    </source>
</evidence>
<organism evidence="13 14">
    <name type="scientific">Comamonas kerstersii</name>
    <dbReference type="NCBI Taxonomy" id="225992"/>
    <lineage>
        <taxon>Bacteria</taxon>
        <taxon>Pseudomonadati</taxon>
        <taxon>Pseudomonadota</taxon>
        <taxon>Betaproteobacteria</taxon>
        <taxon>Burkholderiales</taxon>
        <taxon>Comamonadaceae</taxon>
        <taxon>Comamonas</taxon>
    </lineage>
</organism>
<evidence type="ECO:0000256" key="5">
    <source>
        <dbReference type="ARBA" id="ARBA00022519"/>
    </source>
</evidence>
<dbReference type="EMBL" id="CP020121">
    <property type="protein sequence ID" value="AQZ98881.1"/>
    <property type="molecule type" value="Genomic_DNA"/>
</dbReference>
<dbReference type="GO" id="GO:0031992">
    <property type="term" value="F:energy transducer activity"/>
    <property type="evidence" value="ECO:0007669"/>
    <property type="project" value="InterPro"/>
</dbReference>
<reference evidence="13 14" key="1">
    <citation type="submission" date="2017-03" db="EMBL/GenBank/DDBJ databases">
        <title>Rapid Whole Genome Sequencing of Comamonas kerstersii Causing Continuous ambulatory Peritoneal Dialysis-Associated Peritonitis.</title>
        <authorList>
            <person name="Zheng B."/>
        </authorList>
    </citation>
    <scope>NUCLEOTIDE SEQUENCE [LARGE SCALE GENOMIC DNA]</scope>
    <source>
        <strain evidence="13 14">8943</strain>
    </source>
</reference>
<keyword evidence="3 10" id="KW-0813">Transport</keyword>
<dbReference type="GO" id="GO:0055085">
    <property type="term" value="P:transmembrane transport"/>
    <property type="evidence" value="ECO:0007669"/>
    <property type="project" value="InterPro"/>
</dbReference>
<evidence type="ECO:0000256" key="7">
    <source>
        <dbReference type="ARBA" id="ARBA00022927"/>
    </source>
</evidence>
<dbReference type="PANTHER" id="PTHR33446:SF2">
    <property type="entry name" value="PROTEIN TONB"/>
    <property type="match status" value="1"/>
</dbReference>
<dbReference type="PRINTS" id="PR01374">
    <property type="entry name" value="TONBPROTEIN"/>
</dbReference>
<dbReference type="NCBIfam" id="TIGR01352">
    <property type="entry name" value="tonB_Cterm"/>
    <property type="match status" value="1"/>
</dbReference>
<dbReference type="Pfam" id="PF03544">
    <property type="entry name" value="TonB_C"/>
    <property type="match status" value="1"/>
</dbReference>
<keyword evidence="5 10" id="KW-0997">Cell inner membrane</keyword>
<feature type="compositionally biased region" description="Low complexity" evidence="11">
    <location>
        <begin position="140"/>
        <end position="153"/>
    </location>
</feature>
<evidence type="ECO:0000256" key="11">
    <source>
        <dbReference type="SAM" id="MobiDB-lite"/>
    </source>
</evidence>
<evidence type="ECO:0000313" key="13">
    <source>
        <dbReference type="EMBL" id="AQZ98881.1"/>
    </source>
</evidence>
<evidence type="ECO:0000256" key="9">
    <source>
        <dbReference type="ARBA" id="ARBA00023136"/>
    </source>
</evidence>
<dbReference type="InterPro" id="IPR006260">
    <property type="entry name" value="TonB/TolA_C"/>
</dbReference>
<gene>
    <name evidence="13" type="ORF">B5M06_12105</name>
</gene>
<keyword evidence="9" id="KW-0472">Membrane</keyword>
<evidence type="ECO:0000256" key="4">
    <source>
        <dbReference type="ARBA" id="ARBA00022475"/>
    </source>
</evidence>
<dbReference type="GeneID" id="83040066"/>
<sequence>MSFPEHFAPGALKQRAIIIGAVLALHAAAIWALQHGMSKPSAQPQIIPAEVIAQFIAPPAPEPPAPAPAPAAPPTPAPPKPQPKPKPQPPKPAPKPVQKAPPLPKAIADPTPAPDAPTGTLESESAPVADTAPPAPPAPAQAAPTAATPSGAPEVVLPSSNASYLNNPRPSYPSISRRMGEQGRVMLRVLVNTDGRAEQIELKESSGFDRLDKAAIAAVKKWRFVPGKRNGVPEAMWNIVPINFVLE</sequence>
<evidence type="ECO:0000256" key="1">
    <source>
        <dbReference type="ARBA" id="ARBA00004383"/>
    </source>
</evidence>
<proteinExistence type="inferred from homology"/>
<comment type="function">
    <text evidence="10">Interacts with outer membrane receptor proteins that carry out high-affinity binding and energy dependent uptake into the periplasmic space of specific substrates. It could act to transduce energy from the cytoplasmic membrane to specific energy-requiring processes in the outer membrane, resulting in the release into the periplasm of ligands bound by these outer membrane proteins.</text>
</comment>
<dbReference type="Proteomes" id="UP000242792">
    <property type="component" value="Chromosome"/>
</dbReference>
<feature type="region of interest" description="Disordered" evidence="11">
    <location>
        <begin position="57"/>
        <end position="178"/>
    </location>
</feature>
<feature type="domain" description="TonB C-terminal" evidence="12">
    <location>
        <begin position="157"/>
        <end position="247"/>
    </location>
</feature>
<dbReference type="InterPro" id="IPR037682">
    <property type="entry name" value="TonB_C"/>
</dbReference>
<dbReference type="RefSeq" id="WP_054067652.1">
    <property type="nucleotide sequence ID" value="NZ_CP020121.1"/>
</dbReference>
<feature type="compositionally biased region" description="Polar residues" evidence="11">
    <location>
        <begin position="158"/>
        <end position="169"/>
    </location>
</feature>
<evidence type="ECO:0000256" key="8">
    <source>
        <dbReference type="ARBA" id="ARBA00022989"/>
    </source>
</evidence>
<keyword evidence="7 10" id="KW-0653">Protein transport</keyword>
<dbReference type="KEGG" id="cke:B5M06_12105"/>
<dbReference type="OrthoDB" id="9792439at2"/>